<feature type="region of interest" description="Disordered" evidence="1">
    <location>
        <begin position="68"/>
        <end position="89"/>
    </location>
</feature>
<dbReference type="HOGENOM" id="CLU_2460826_0_0_1"/>
<dbReference type="Proteomes" id="UP000054166">
    <property type="component" value="Unassembled WGS sequence"/>
</dbReference>
<accession>A0A0C3EUM2</accession>
<proteinExistence type="predicted"/>
<sequence>MTTTTTDMPQLNLKASTNTRLAKFIHTRATREASEATSSWAFKAEAIPDGMGQGSNYAGAIYHEEASCRDPSRQCTRIPSKRPRLAVDD</sequence>
<evidence type="ECO:0000313" key="3">
    <source>
        <dbReference type="Proteomes" id="UP000054166"/>
    </source>
</evidence>
<evidence type="ECO:0000313" key="2">
    <source>
        <dbReference type="EMBL" id="KIM76210.1"/>
    </source>
</evidence>
<feature type="non-terminal residue" evidence="2">
    <location>
        <position position="89"/>
    </location>
</feature>
<keyword evidence="3" id="KW-1185">Reference proteome</keyword>
<dbReference type="EMBL" id="KN833037">
    <property type="protein sequence ID" value="KIM76210.1"/>
    <property type="molecule type" value="Genomic_DNA"/>
</dbReference>
<reference evidence="2 3" key="1">
    <citation type="submission" date="2014-04" db="EMBL/GenBank/DDBJ databases">
        <authorList>
            <consortium name="DOE Joint Genome Institute"/>
            <person name="Kuo A."/>
            <person name="Tarkka M."/>
            <person name="Buscot F."/>
            <person name="Kohler A."/>
            <person name="Nagy L.G."/>
            <person name="Floudas D."/>
            <person name="Copeland A."/>
            <person name="Barry K.W."/>
            <person name="Cichocki N."/>
            <person name="Veneault-Fourrey C."/>
            <person name="LaButti K."/>
            <person name="Lindquist E.A."/>
            <person name="Lipzen A."/>
            <person name="Lundell T."/>
            <person name="Morin E."/>
            <person name="Murat C."/>
            <person name="Sun H."/>
            <person name="Tunlid A."/>
            <person name="Henrissat B."/>
            <person name="Grigoriev I.V."/>
            <person name="Hibbett D.S."/>
            <person name="Martin F."/>
            <person name="Nordberg H.P."/>
            <person name="Cantor M.N."/>
            <person name="Hua S.X."/>
        </authorList>
    </citation>
    <scope>NUCLEOTIDE SEQUENCE [LARGE SCALE GENOMIC DNA]</scope>
    <source>
        <strain evidence="2 3">F 1598</strain>
    </source>
</reference>
<dbReference type="InParanoid" id="A0A0C3EUM2"/>
<evidence type="ECO:0000256" key="1">
    <source>
        <dbReference type="SAM" id="MobiDB-lite"/>
    </source>
</evidence>
<gene>
    <name evidence="2" type="ORF">PILCRDRAFT_826572</name>
</gene>
<organism evidence="2 3">
    <name type="scientific">Piloderma croceum (strain F 1598)</name>
    <dbReference type="NCBI Taxonomy" id="765440"/>
    <lineage>
        <taxon>Eukaryota</taxon>
        <taxon>Fungi</taxon>
        <taxon>Dikarya</taxon>
        <taxon>Basidiomycota</taxon>
        <taxon>Agaricomycotina</taxon>
        <taxon>Agaricomycetes</taxon>
        <taxon>Agaricomycetidae</taxon>
        <taxon>Atheliales</taxon>
        <taxon>Atheliaceae</taxon>
        <taxon>Piloderma</taxon>
    </lineage>
</organism>
<name>A0A0C3EUM2_PILCF</name>
<feature type="compositionally biased region" description="Basic residues" evidence="1">
    <location>
        <begin position="79"/>
        <end position="89"/>
    </location>
</feature>
<dbReference type="AlphaFoldDB" id="A0A0C3EUM2"/>
<protein>
    <submittedName>
        <fullName evidence="2">Uncharacterized protein</fullName>
    </submittedName>
</protein>
<reference evidence="3" key="2">
    <citation type="submission" date="2015-01" db="EMBL/GenBank/DDBJ databases">
        <title>Evolutionary Origins and Diversification of the Mycorrhizal Mutualists.</title>
        <authorList>
            <consortium name="DOE Joint Genome Institute"/>
            <consortium name="Mycorrhizal Genomics Consortium"/>
            <person name="Kohler A."/>
            <person name="Kuo A."/>
            <person name="Nagy L.G."/>
            <person name="Floudas D."/>
            <person name="Copeland A."/>
            <person name="Barry K.W."/>
            <person name="Cichocki N."/>
            <person name="Veneault-Fourrey C."/>
            <person name="LaButti K."/>
            <person name="Lindquist E.A."/>
            <person name="Lipzen A."/>
            <person name="Lundell T."/>
            <person name="Morin E."/>
            <person name="Murat C."/>
            <person name="Riley R."/>
            <person name="Ohm R."/>
            <person name="Sun H."/>
            <person name="Tunlid A."/>
            <person name="Henrissat B."/>
            <person name="Grigoriev I.V."/>
            <person name="Hibbett D.S."/>
            <person name="Martin F."/>
        </authorList>
    </citation>
    <scope>NUCLEOTIDE SEQUENCE [LARGE SCALE GENOMIC DNA]</scope>
    <source>
        <strain evidence="3">F 1598</strain>
    </source>
</reference>